<evidence type="ECO:0000256" key="3">
    <source>
        <dbReference type="ARBA" id="ARBA00022448"/>
    </source>
</evidence>
<dbReference type="NCBIfam" id="NF004812">
    <property type="entry name" value="PRK06161.1"/>
    <property type="match status" value="1"/>
</dbReference>
<keyword evidence="8" id="KW-0406">Ion transport</keyword>
<feature type="transmembrane region" description="Helical" evidence="9">
    <location>
        <begin position="34"/>
        <end position="53"/>
    </location>
</feature>
<evidence type="ECO:0000256" key="4">
    <source>
        <dbReference type="ARBA" id="ARBA00022475"/>
    </source>
</evidence>
<feature type="transmembrane region" description="Helical" evidence="9">
    <location>
        <begin position="60"/>
        <end position="83"/>
    </location>
</feature>
<protein>
    <submittedName>
        <fullName evidence="10">Na(+) H(+) antiporter subunit F</fullName>
    </submittedName>
</protein>
<keyword evidence="5 9" id="KW-0812">Transmembrane</keyword>
<dbReference type="RefSeq" id="WP_044248442.1">
    <property type="nucleotide sequence ID" value="NZ_ASRX01000069.1"/>
</dbReference>
<dbReference type="PANTHER" id="PTHR34702">
    <property type="entry name" value="NA(+)/H(+) ANTIPORTER SUBUNIT F1"/>
    <property type="match status" value="1"/>
</dbReference>
<organism evidence="10 11">
    <name type="scientific">Chondromyces apiculatus DSM 436</name>
    <dbReference type="NCBI Taxonomy" id="1192034"/>
    <lineage>
        <taxon>Bacteria</taxon>
        <taxon>Pseudomonadati</taxon>
        <taxon>Myxococcota</taxon>
        <taxon>Polyangia</taxon>
        <taxon>Polyangiales</taxon>
        <taxon>Polyangiaceae</taxon>
        <taxon>Chondromyces</taxon>
    </lineage>
</organism>
<dbReference type="GO" id="GO:0015385">
    <property type="term" value="F:sodium:proton antiporter activity"/>
    <property type="evidence" value="ECO:0007669"/>
    <property type="project" value="TreeGrafter"/>
</dbReference>
<dbReference type="Proteomes" id="UP000019678">
    <property type="component" value="Unassembled WGS sequence"/>
</dbReference>
<accession>A0A017SYL2</accession>
<comment type="subcellular location">
    <subcellularLocation>
        <location evidence="1 8">Cell membrane</location>
        <topology evidence="1 8">Multi-pass membrane protein</topology>
    </subcellularLocation>
</comment>
<dbReference type="PIRSF" id="PIRSF028784">
    <property type="entry name" value="MrpF"/>
    <property type="match status" value="1"/>
</dbReference>
<dbReference type="InterPro" id="IPR007208">
    <property type="entry name" value="MrpF/PhaF-like"/>
</dbReference>
<keyword evidence="6 9" id="KW-1133">Transmembrane helix</keyword>
<dbReference type="OrthoDB" id="9800226at2"/>
<dbReference type="Pfam" id="PF04066">
    <property type="entry name" value="MrpF_PhaF"/>
    <property type="match status" value="1"/>
</dbReference>
<sequence length="89" mass="9793">MIAHALTFGFLCLGLAMACNVFRLVRGPTTVDRILAFDTLTVNAITLIILFGIRETSDLYFEAALLLAMVGFVSTVAYCKFLLRSDIVE</sequence>
<keyword evidence="11" id="KW-1185">Reference proteome</keyword>
<comment type="similarity">
    <text evidence="2 8">Belongs to the CPA3 antiporters (TC 2.A.63) subunit F family.</text>
</comment>
<evidence type="ECO:0000256" key="9">
    <source>
        <dbReference type="SAM" id="Phobius"/>
    </source>
</evidence>
<reference evidence="10 11" key="1">
    <citation type="submission" date="2013-05" db="EMBL/GenBank/DDBJ databases">
        <title>Genome assembly of Chondromyces apiculatus DSM 436.</title>
        <authorList>
            <person name="Sharma G."/>
            <person name="Khatri I."/>
            <person name="Kaur C."/>
            <person name="Mayilraj S."/>
            <person name="Subramanian S."/>
        </authorList>
    </citation>
    <scope>NUCLEOTIDE SEQUENCE [LARGE SCALE GENOMIC DNA]</scope>
    <source>
        <strain evidence="10 11">DSM 436</strain>
    </source>
</reference>
<dbReference type="EMBL" id="ASRX01000069">
    <property type="protein sequence ID" value="EYF01872.1"/>
    <property type="molecule type" value="Genomic_DNA"/>
</dbReference>
<evidence type="ECO:0000313" key="11">
    <source>
        <dbReference type="Proteomes" id="UP000019678"/>
    </source>
</evidence>
<name>A0A017SYL2_9BACT</name>
<evidence type="ECO:0000256" key="2">
    <source>
        <dbReference type="ARBA" id="ARBA00009212"/>
    </source>
</evidence>
<gene>
    <name evidence="10" type="ORF">CAP_7640</name>
</gene>
<dbReference type="eggNOG" id="COG2212">
    <property type="taxonomic scope" value="Bacteria"/>
</dbReference>
<evidence type="ECO:0000256" key="6">
    <source>
        <dbReference type="ARBA" id="ARBA00022989"/>
    </source>
</evidence>
<dbReference type="PANTHER" id="PTHR34702:SF1">
    <property type="entry name" value="NA(+)_H(+) ANTIPORTER SUBUNIT F"/>
    <property type="match status" value="1"/>
</dbReference>
<evidence type="ECO:0000256" key="7">
    <source>
        <dbReference type="ARBA" id="ARBA00023136"/>
    </source>
</evidence>
<dbReference type="GO" id="GO:0005886">
    <property type="term" value="C:plasma membrane"/>
    <property type="evidence" value="ECO:0007669"/>
    <property type="project" value="UniProtKB-SubCell"/>
</dbReference>
<keyword evidence="4 8" id="KW-1003">Cell membrane</keyword>
<dbReference type="STRING" id="1192034.CAP_7640"/>
<evidence type="ECO:0000256" key="1">
    <source>
        <dbReference type="ARBA" id="ARBA00004651"/>
    </source>
</evidence>
<keyword evidence="3 8" id="KW-0813">Transport</keyword>
<evidence type="ECO:0000256" key="8">
    <source>
        <dbReference type="PIRNR" id="PIRNR028784"/>
    </source>
</evidence>
<keyword evidence="7 8" id="KW-0472">Membrane</keyword>
<comment type="caution">
    <text evidence="10">The sequence shown here is derived from an EMBL/GenBank/DDBJ whole genome shotgun (WGS) entry which is preliminary data.</text>
</comment>
<evidence type="ECO:0000313" key="10">
    <source>
        <dbReference type="EMBL" id="EYF01872.1"/>
    </source>
</evidence>
<keyword evidence="8" id="KW-0050">Antiport</keyword>
<proteinExistence type="inferred from homology"/>
<evidence type="ECO:0000256" key="5">
    <source>
        <dbReference type="ARBA" id="ARBA00022692"/>
    </source>
</evidence>
<dbReference type="AlphaFoldDB" id="A0A017SYL2"/>